<dbReference type="InterPro" id="IPR003439">
    <property type="entry name" value="ABC_transporter-like_ATP-bd"/>
</dbReference>
<dbReference type="Proteomes" id="UP000595197">
    <property type="component" value="Chromosome"/>
</dbReference>
<dbReference type="PANTHER" id="PTHR45772">
    <property type="entry name" value="CONSERVED COMPONENT OF ABC TRANSPORTER FOR NATURAL AMINO ACIDS-RELATED"/>
    <property type="match status" value="1"/>
</dbReference>
<name>A0ABX7BD53_9PROT</name>
<keyword evidence="3 5" id="KW-0067">ATP-binding</keyword>
<sequence>MTSVLSAHDLGKSFGAVVAASGLSMEVPAGQRVSLIGSNGAGKTTFVNMVTGYLKPDSGRILLEGRDITALAPRRISRMGVSRSFQIPQLCIELTALENMLVALAASDPGGRLSFWKPAHADDQRIRAEELLDRFGLAEYADRPVTELPGGVRKLLDIAMALTGRPRLLLLDEPTSGVSAEEKFPMMETVMGALARESVTVLFVEHDMDIVTRYADRVVAFFNGRIIADDPPDRVLDDPEVQRYVTGSAR</sequence>
<accession>A0ABX7BD53</accession>
<dbReference type="Pfam" id="PF00005">
    <property type="entry name" value="ABC_tran"/>
    <property type="match status" value="1"/>
</dbReference>
<dbReference type="EMBL" id="CP067420">
    <property type="protein sequence ID" value="QQP91670.1"/>
    <property type="molecule type" value="Genomic_DNA"/>
</dbReference>
<dbReference type="InterPro" id="IPR003593">
    <property type="entry name" value="AAA+_ATPase"/>
</dbReference>
<dbReference type="SMART" id="SM00382">
    <property type="entry name" value="AAA"/>
    <property type="match status" value="1"/>
</dbReference>
<reference evidence="5" key="1">
    <citation type="submission" date="2021-02" db="EMBL/GenBank/DDBJ databases">
        <title>Skermanella TT6 skin isolate.</title>
        <authorList>
            <person name="Lee K."/>
            <person name="Ganzorig M."/>
        </authorList>
    </citation>
    <scope>NUCLEOTIDE SEQUENCE</scope>
    <source>
        <strain evidence="5">TT6</strain>
    </source>
</reference>
<dbReference type="Gene3D" id="3.40.50.300">
    <property type="entry name" value="P-loop containing nucleotide triphosphate hydrolases"/>
    <property type="match status" value="1"/>
</dbReference>
<keyword evidence="6" id="KW-1185">Reference proteome</keyword>
<keyword evidence="2" id="KW-0547">Nucleotide-binding</keyword>
<dbReference type="GO" id="GO:0005524">
    <property type="term" value="F:ATP binding"/>
    <property type="evidence" value="ECO:0007669"/>
    <property type="project" value="UniProtKB-KW"/>
</dbReference>
<evidence type="ECO:0000259" key="4">
    <source>
        <dbReference type="PROSITE" id="PS50893"/>
    </source>
</evidence>
<dbReference type="CDD" id="cd03219">
    <property type="entry name" value="ABC_Mj1267_LivG_branched"/>
    <property type="match status" value="1"/>
</dbReference>
<dbReference type="PROSITE" id="PS50893">
    <property type="entry name" value="ABC_TRANSPORTER_2"/>
    <property type="match status" value="1"/>
</dbReference>
<evidence type="ECO:0000256" key="3">
    <source>
        <dbReference type="ARBA" id="ARBA00022840"/>
    </source>
</evidence>
<dbReference type="PANTHER" id="PTHR45772:SF7">
    <property type="entry name" value="AMINO ACID ABC TRANSPORTER ATP-BINDING PROTEIN"/>
    <property type="match status" value="1"/>
</dbReference>
<evidence type="ECO:0000313" key="5">
    <source>
        <dbReference type="EMBL" id="QQP91670.1"/>
    </source>
</evidence>
<gene>
    <name evidence="5" type="ORF">IGS68_10910</name>
</gene>
<protein>
    <submittedName>
        <fullName evidence="5">ABC transporter ATP-binding protein</fullName>
    </submittedName>
</protein>
<dbReference type="InterPro" id="IPR027417">
    <property type="entry name" value="P-loop_NTPase"/>
</dbReference>
<dbReference type="InterPro" id="IPR051120">
    <property type="entry name" value="ABC_AA/LPS_Transport"/>
</dbReference>
<dbReference type="RefSeq" id="WP_201079827.1">
    <property type="nucleotide sequence ID" value="NZ_CP067420.1"/>
</dbReference>
<proteinExistence type="predicted"/>
<evidence type="ECO:0000256" key="1">
    <source>
        <dbReference type="ARBA" id="ARBA00022448"/>
    </source>
</evidence>
<evidence type="ECO:0000313" key="6">
    <source>
        <dbReference type="Proteomes" id="UP000595197"/>
    </source>
</evidence>
<keyword evidence="1" id="KW-0813">Transport</keyword>
<dbReference type="SUPFAM" id="SSF52540">
    <property type="entry name" value="P-loop containing nucleoside triphosphate hydrolases"/>
    <property type="match status" value="1"/>
</dbReference>
<evidence type="ECO:0000256" key="2">
    <source>
        <dbReference type="ARBA" id="ARBA00022741"/>
    </source>
</evidence>
<organism evidence="5 6">
    <name type="scientific">Skermanella cutis</name>
    <dbReference type="NCBI Taxonomy" id="2775420"/>
    <lineage>
        <taxon>Bacteria</taxon>
        <taxon>Pseudomonadati</taxon>
        <taxon>Pseudomonadota</taxon>
        <taxon>Alphaproteobacteria</taxon>
        <taxon>Rhodospirillales</taxon>
        <taxon>Azospirillaceae</taxon>
        <taxon>Skermanella</taxon>
    </lineage>
</organism>
<feature type="domain" description="ABC transporter" evidence="4">
    <location>
        <begin position="5"/>
        <end position="248"/>
    </location>
</feature>